<dbReference type="RefSeq" id="WP_259478313.1">
    <property type="nucleotide sequence ID" value="NZ_BAAAQY010000002.1"/>
</dbReference>
<evidence type="ECO:0000259" key="6">
    <source>
        <dbReference type="Pfam" id="PF00155"/>
    </source>
</evidence>
<evidence type="ECO:0000256" key="5">
    <source>
        <dbReference type="RuleBase" id="RU003693"/>
    </source>
</evidence>
<dbReference type="CDD" id="cd00609">
    <property type="entry name" value="AAT_like"/>
    <property type="match status" value="1"/>
</dbReference>
<dbReference type="InterPro" id="IPR004839">
    <property type="entry name" value="Aminotransferase_I/II_large"/>
</dbReference>
<name>A0ABP5Q4P8_9MICO</name>
<comment type="cofactor">
    <cofactor evidence="1 5">
        <name>pyridoxal 5'-phosphate</name>
        <dbReference type="ChEBI" id="CHEBI:597326"/>
    </cofactor>
</comment>
<dbReference type="SUPFAM" id="SSF53383">
    <property type="entry name" value="PLP-dependent transferases"/>
    <property type="match status" value="1"/>
</dbReference>
<dbReference type="PROSITE" id="PS00599">
    <property type="entry name" value="AA_TRANSFER_CLASS_2"/>
    <property type="match status" value="1"/>
</dbReference>
<organism evidence="7 8">
    <name type="scientific">Herbiconiux moechotypicola</name>
    <dbReference type="NCBI Taxonomy" id="637393"/>
    <lineage>
        <taxon>Bacteria</taxon>
        <taxon>Bacillati</taxon>
        <taxon>Actinomycetota</taxon>
        <taxon>Actinomycetes</taxon>
        <taxon>Micrococcales</taxon>
        <taxon>Microbacteriaceae</taxon>
        <taxon>Herbiconiux</taxon>
    </lineage>
</organism>
<gene>
    <name evidence="7" type="primary">hisC_2</name>
    <name evidence="7" type="ORF">GCM10009851_07440</name>
</gene>
<comment type="similarity">
    <text evidence="5">Belongs to the class-II pyridoxal-phosphate-dependent aminotransferase family.</text>
</comment>
<reference evidence="8" key="1">
    <citation type="journal article" date="2019" name="Int. J. Syst. Evol. Microbiol.">
        <title>The Global Catalogue of Microorganisms (GCM) 10K type strain sequencing project: providing services to taxonomists for standard genome sequencing and annotation.</title>
        <authorList>
            <consortium name="The Broad Institute Genomics Platform"/>
            <consortium name="The Broad Institute Genome Sequencing Center for Infectious Disease"/>
            <person name="Wu L."/>
            <person name="Ma J."/>
        </authorList>
    </citation>
    <scope>NUCLEOTIDE SEQUENCE [LARGE SCALE GENOMIC DNA]</scope>
    <source>
        <strain evidence="8">JCM 16117</strain>
    </source>
</reference>
<keyword evidence="8" id="KW-1185">Reference proteome</keyword>
<accession>A0ABP5Q4P8</accession>
<dbReference type="Pfam" id="PF00155">
    <property type="entry name" value="Aminotran_1_2"/>
    <property type="match status" value="1"/>
</dbReference>
<keyword evidence="4 5" id="KW-0663">Pyridoxal phosphate</keyword>
<dbReference type="Gene3D" id="3.90.1150.10">
    <property type="entry name" value="Aspartate Aminotransferase, domain 1"/>
    <property type="match status" value="1"/>
</dbReference>
<evidence type="ECO:0000256" key="3">
    <source>
        <dbReference type="ARBA" id="ARBA00022679"/>
    </source>
</evidence>
<dbReference type="InterPro" id="IPR024892">
    <property type="entry name" value="ArAT"/>
</dbReference>
<evidence type="ECO:0000313" key="7">
    <source>
        <dbReference type="EMBL" id="GAA2226083.1"/>
    </source>
</evidence>
<dbReference type="NCBIfam" id="NF002878">
    <property type="entry name" value="PRK03321.1"/>
    <property type="match status" value="1"/>
</dbReference>
<keyword evidence="3" id="KW-0808">Transferase</keyword>
<dbReference type="InterPro" id="IPR015421">
    <property type="entry name" value="PyrdxlP-dep_Trfase_major"/>
</dbReference>
<sequence length="367" mass="39765">MSSGPLHSPVTPHLPVKLRPEILALPAYRQGQAAPTGFKLSSNENPYDPLPGVLEAVDAATRQLHRYPNAAAPEITGRLAAEWGVEPDEVIVAAGSVALLMQFTLAAAGHGDEVVYSWRSFEVYPWMTVLPGATKVPVPNTPDHRHDLVAMAAAVTERTRLVLVCSPNNPTSSVVTAEEFEAFMAKVPTDVLVILDEAYAEFVTDPAAVNGRRLVRRYPNLVILRTFSKAYGLAGLRIGYGIGSPAILAAARTTIVPLSLTDHAQLAAIASLDRGDELRHRVAEISSRRDAVYDALLEQGWASIPRPHGNFLWYPTGPKTEEALEVFRRHGIVARAYLPDGIRLTIGEAESVQNVLDASEEIARLLA</sequence>
<proteinExistence type="inferred from homology"/>
<comment type="caution">
    <text evidence="7">The sequence shown here is derived from an EMBL/GenBank/DDBJ whole genome shotgun (WGS) entry which is preliminary data.</text>
</comment>
<evidence type="ECO:0000256" key="1">
    <source>
        <dbReference type="ARBA" id="ARBA00001933"/>
    </source>
</evidence>
<keyword evidence="2" id="KW-0032">Aminotransferase</keyword>
<protein>
    <submittedName>
        <fullName evidence="7">Histidinol-phosphate transaminase</fullName>
    </submittedName>
</protein>
<dbReference type="Gene3D" id="3.40.640.10">
    <property type="entry name" value="Type I PLP-dependent aspartate aminotransferase-like (Major domain)"/>
    <property type="match status" value="1"/>
</dbReference>
<dbReference type="InterPro" id="IPR050106">
    <property type="entry name" value="HistidinolP_aminotransfase"/>
</dbReference>
<feature type="domain" description="Aminotransferase class I/classII large" evidence="6">
    <location>
        <begin position="38"/>
        <end position="358"/>
    </location>
</feature>
<dbReference type="InterPro" id="IPR001917">
    <property type="entry name" value="Aminotrans_II_pyridoxalP_BS"/>
</dbReference>
<dbReference type="PANTHER" id="PTHR43643:SF3">
    <property type="entry name" value="HISTIDINOL-PHOSPHATE AMINOTRANSFERASE"/>
    <property type="match status" value="1"/>
</dbReference>
<evidence type="ECO:0000256" key="4">
    <source>
        <dbReference type="ARBA" id="ARBA00022898"/>
    </source>
</evidence>
<evidence type="ECO:0000256" key="2">
    <source>
        <dbReference type="ARBA" id="ARBA00022576"/>
    </source>
</evidence>
<dbReference type="InterPro" id="IPR015422">
    <property type="entry name" value="PyrdxlP-dep_Trfase_small"/>
</dbReference>
<dbReference type="EMBL" id="BAAAQY010000002">
    <property type="protein sequence ID" value="GAA2226083.1"/>
    <property type="molecule type" value="Genomic_DNA"/>
</dbReference>
<dbReference type="Proteomes" id="UP001500929">
    <property type="component" value="Unassembled WGS sequence"/>
</dbReference>
<evidence type="ECO:0000313" key="8">
    <source>
        <dbReference type="Proteomes" id="UP001500929"/>
    </source>
</evidence>
<dbReference type="InterPro" id="IPR015424">
    <property type="entry name" value="PyrdxlP-dep_Trfase"/>
</dbReference>
<dbReference type="PANTHER" id="PTHR43643">
    <property type="entry name" value="HISTIDINOL-PHOSPHATE AMINOTRANSFERASE 2"/>
    <property type="match status" value="1"/>
</dbReference>